<protein>
    <recommendedName>
        <fullName evidence="3">DUF432 domain-containing protein</fullName>
    </recommendedName>
</protein>
<evidence type="ECO:0000313" key="1">
    <source>
        <dbReference type="EMBL" id="TQV78795.1"/>
    </source>
</evidence>
<dbReference type="Proteomes" id="UP000319732">
    <property type="component" value="Unassembled WGS sequence"/>
</dbReference>
<evidence type="ECO:0008006" key="3">
    <source>
        <dbReference type="Google" id="ProtNLM"/>
    </source>
</evidence>
<keyword evidence="2" id="KW-1185">Reference proteome</keyword>
<comment type="caution">
    <text evidence="1">The sequence shown here is derived from an EMBL/GenBank/DDBJ whole genome shotgun (WGS) entry which is preliminary data.</text>
</comment>
<evidence type="ECO:0000313" key="2">
    <source>
        <dbReference type="Proteomes" id="UP000319732"/>
    </source>
</evidence>
<reference evidence="1 2" key="1">
    <citation type="submission" date="2019-06" db="EMBL/GenBank/DDBJ databases">
        <title>Whole genome sequence for Cellvibrionaceae sp. R142.</title>
        <authorList>
            <person name="Wang G."/>
        </authorList>
    </citation>
    <scope>NUCLEOTIDE SEQUENCE [LARGE SCALE GENOMIC DNA]</scope>
    <source>
        <strain evidence="1 2">R142</strain>
    </source>
</reference>
<name>A0A545TNK3_9GAMM</name>
<accession>A0A545TNK3</accession>
<dbReference type="AlphaFoldDB" id="A0A545TNK3"/>
<dbReference type="EMBL" id="VHSG01000012">
    <property type="protein sequence ID" value="TQV78795.1"/>
    <property type="molecule type" value="Genomic_DNA"/>
</dbReference>
<dbReference type="OrthoDB" id="6695259at2"/>
<proteinExistence type="predicted"/>
<dbReference type="RefSeq" id="WP_142904630.1">
    <property type="nucleotide sequence ID" value="NZ_ML660093.1"/>
</dbReference>
<gene>
    <name evidence="1" type="ORF">FKG94_12295</name>
</gene>
<sequence length="255" mass="28439">MSYSFSDNTVVTEQAVQVGDCHCLVFGSLFAQVQRHNHEWRVEYTYGSAPAQERLATYGAPKISRLVTSTTDGKLSTRLRLADRPIVSRPTDVLEVLPDNTAVIYISTTLWISIWVAEQQLVELPAAQLSDTWFGPNTYEGEVCYASTTRARLDAALLEPVPFKAVTPVMIHNKSDVKLVLERVNLPVPFLTLYVVNGEYWTSPVRVTVEADLSRAKIDIDPDHLKREEEKTQLAEPRKGSGKGVLDKAINLLLA</sequence>
<organism evidence="1 2">
    <name type="scientific">Exilibacterium tricleocarpae</name>
    <dbReference type="NCBI Taxonomy" id="2591008"/>
    <lineage>
        <taxon>Bacteria</taxon>
        <taxon>Pseudomonadati</taxon>
        <taxon>Pseudomonadota</taxon>
        <taxon>Gammaproteobacteria</taxon>
        <taxon>Cellvibrionales</taxon>
        <taxon>Cellvibrionaceae</taxon>
        <taxon>Exilibacterium</taxon>
    </lineage>
</organism>